<sequence>MTDGGQIKTGTEPLLYYKTKEDIAEYRRKPVELKLQWLQAQMEFFHNAMPEKAKRVREKLRRGHL</sequence>
<gene>
    <name evidence="1" type="ORF">K8I29_07620</name>
</gene>
<organism evidence="1 2">
    <name type="scientific">Candidatus Nitrobium versatile</name>
    <dbReference type="NCBI Taxonomy" id="2884831"/>
    <lineage>
        <taxon>Bacteria</taxon>
        <taxon>Pseudomonadati</taxon>
        <taxon>Nitrospirota</taxon>
        <taxon>Nitrospiria</taxon>
        <taxon>Nitrospirales</taxon>
        <taxon>Nitrospiraceae</taxon>
        <taxon>Candidatus Nitrobium</taxon>
    </lineage>
</organism>
<name>A0A953JCG1_9BACT</name>
<dbReference type="AlphaFoldDB" id="A0A953JCG1"/>
<proteinExistence type="predicted"/>
<comment type="caution">
    <text evidence="1">The sequence shown here is derived from an EMBL/GenBank/DDBJ whole genome shotgun (WGS) entry which is preliminary data.</text>
</comment>
<reference evidence="1" key="1">
    <citation type="journal article" date="2021" name="bioRxiv">
        <title>Unraveling nitrogen, sulfur and carbon metabolic pathways and microbial community transcriptional responses to substrate deprivation and toxicity stresses in a bioreactor mimicking anoxic brackish coastal sediment conditions.</title>
        <authorList>
            <person name="Martins P.D."/>
            <person name="Echeveste M.J."/>
            <person name="Arshad A."/>
            <person name="Kurth J."/>
            <person name="Ouboter H."/>
            <person name="Jetten M.S.M."/>
            <person name="Welte C.U."/>
        </authorList>
    </citation>
    <scope>NUCLEOTIDE SEQUENCE</scope>
    <source>
        <strain evidence="1">MAG_39</strain>
    </source>
</reference>
<accession>A0A953JCG1</accession>
<dbReference type="EMBL" id="JAIOIV010000063">
    <property type="protein sequence ID" value="MBZ0156070.1"/>
    <property type="molecule type" value="Genomic_DNA"/>
</dbReference>
<evidence type="ECO:0000313" key="2">
    <source>
        <dbReference type="Proteomes" id="UP000705867"/>
    </source>
</evidence>
<reference evidence="1" key="2">
    <citation type="submission" date="2021-08" db="EMBL/GenBank/DDBJ databases">
        <authorList>
            <person name="Dalcin Martins P."/>
        </authorList>
    </citation>
    <scope>NUCLEOTIDE SEQUENCE</scope>
    <source>
        <strain evidence="1">MAG_39</strain>
    </source>
</reference>
<evidence type="ECO:0000313" key="1">
    <source>
        <dbReference type="EMBL" id="MBZ0156070.1"/>
    </source>
</evidence>
<protein>
    <submittedName>
        <fullName evidence="1">Uncharacterized protein</fullName>
    </submittedName>
</protein>
<dbReference type="Proteomes" id="UP000705867">
    <property type="component" value="Unassembled WGS sequence"/>
</dbReference>